<gene>
    <name evidence="1" type="ORF">LE_TR2948_c3_g1_i1_g.8961</name>
</gene>
<dbReference type="AlphaFoldDB" id="A0A1J3I6H9"/>
<accession>A0A1J3I6H9</accession>
<protein>
    <submittedName>
        <fullName evidence="1">Uncharacterized protein</fullName>
    </submittedName>
</protein>
<evidence type="ECO:0000313" key="1">
    <source>
        <dbReference type="EMBL" id="JAU74804.1"/>
    </source>
</evidence>
<organism evidence="1">
    <name type="scientific">Noccaea caerulescens</name>
    <name type="common">Alpine penny-cress</name>
    <name type="synonym">Thlaspi caerulescens</name>
    <dbReference type="NCBI Taxonomy" id="107243"/>
    <lineage>
        <taxon>Eukaryota</taxon>
        <taxon>Viridiplantae</taxon>
        <taxon>Streptophyta</taxon>
        <taxon>Embryophyta</taxon>
        <taxon>Tracheophyta</taxon>
        <taxon>Spermatophyta</taxon>
        <taxon>Magnoliopsida</taxon>
        <taxon>eudicotyledons</taxon>
        <taxon>Gunneridae</taxon>
        <taxon>Pentapetalae</taxon>
        <taxon>rosids</taxon>
        <taxon>malvids</taxon>
        <taxon>Brassicales</taxon>
        <taxon>Brassicaceae</taxon>
        <taxon>Coluteocarpeae</taxon>
        <taxon>Noccaea</taxon>
    </lineage>
</organism>
<name>A0A1J3I6H9_NOCCA</name>
<proteinExistence type="predicted"/>
<dbReference type="EMBL" id="GEVL01002537">
    <property type="protein sequence ID" value="JAU74804.1"/>
    <property type="molecule type" value="Transcribed_RNA"/>
</dbReference>
<sequence>MMMQKWKMSDIEEEEVMWIVVRDVFLVFTRRSLFGSLLLLVDFDPSFIPFFKRKLELWGNFVEFDEPSSEWEVEEKRRCRREVGEILQVVEESCNSMGVVGISPEVVVNGSSMVEEET</sequence>
<reference evidence="1" key="1">
    <citation type="submission" date="2016-07" db="EMBL/GenBank/DDBJ databases">
        <title>De novo transcriptome assembly of four accessions of the metal hyperaccumulator plant Noccaea caerulescens.</title>
        <authorList>
            <person name="Blande D."/>
            <person name="Halimaa P."/>
            <person name="Tervahauta A.I."/>
            <person name="Aarts M.G."/>
            <person name="Karenlampi S.O."/>
        </authorList>
    </citation>
    <scope>NUCLEOTIDE SEQUENCE</scope>
</reference>